<evidence type="ECO:0000256" key="3">
    <source>
        <dbReference type="ARBA" id="ARBA00023157"/>
    </source>
</evidence>
<keyword evidence="3 4" id="KW-1015">Disulfide bond</keyword>
<organism evidence="6 7">
    <name type="scientific">Pelobates cultripes</name>
    <name type="common">Western spadefoot toad</name>
    <dbReference type="NCBI Taxonomy" id="61616"/>
    <lineage>
        <taxon>Eukaryota</taxon>
        <taxon>Metazoa</taxon>
        <taxon>Chordata</taxon>
        <taxon>Craniata</taxon>
        <taxon>Vertebrata</taxon>
        <taxon>Euteleostomi</taxon>
        <taxon>Amphibia</taxon>
        <taxon>Batrachia</taxon>
        <taxon>Anura</taxon>
        <taxon>Pelobatoidea</taxon>
        <taxon>Pelobatidae</taxon>
        <taxon>Pelobates</taxon>
    </lineage>
</organism>
<dbReference type="Gene3D" id="2.10.90.10">
    <property type="entry name" value="Cystine-knot cytokines"/>
    <property type="match status" value="1"/>
</dbReference>
<dbReference type="InterPro" id="IPR029034">
    <property type="entry name" value="Cystine-knot_cytokine"/>
</dbReference>
<sequence length="172" mass="19003">MSICCFSQIVCAKNPSLFLEPGNLWRPSGDKCTCYECEPGTLMVIKKVVVCPEESSVTCEEGTFVEFTSSDKCCKTPICVRDTCSLKTTWMIIEHQGCAANVSLTHCEGLCSSTSSYSTFSKNMEHGCSCCQESSISIENIRLQCKDGTSIDYSYTDVKQCRCHKTDCVPLE</sequence>
<protein>
    <recommendedName>
        <fullName evidence="5">CTCK domain-containing protein</fullName>
    </recommendedName>
</protein>
<evidence type="ECO:0000313" key="7">
    <source>
        <dbReference type="Proteomes" id="UP001295444"/>
    </source>
</evidence>
<dbReference type="InterPro" id="IPR006208">
    <property type="entry name" value="Glyco_hormone_CN"/>
</dbReference>
<dbReference type="SMART" id="SM00041">
    <property type="entry name" value="CT"/>
    <property type="match status" value="1"/>
</dbReference>
<keyword evidence="2" id="KW-0964">Secreted</keyword>
<evidence type="ECO:0000256" key="4">
    <source>
        <dbReference type="PROSITE-ProRule" id="PRU00039"/>
    </source>
</evidence>
<evidence type="ECO:0000313" key="6">
    <source>
        <dbReference type="EMBL" id="CAH2325412.1"/>
    </source>
</evidence>
<evidence type="ECO:0000256" key="2">
    <source>
        <dbReference type="ARBA" id="ARBA00022525"/>
    </source>
</evidence>
<gene>
    <name evidence="6" type="ORF">PECUL_23A027982</name>
</gene>
<accession>A0AAD1WVN3</accession>
<dbReference type="PROSITE" id="PS01185">
    <property type="entry name" value="CTCK_1"/>
    <property type="match status" value="1"/>
</dbReference>
<feature type="domain" description="CTCK" evidence="5">
    <location>
        <begin position="79"/>
        <end position="169"/>
    </location>
</feature>
<dbReference type="Proteomes" id="UP001295444">
    <property type="component" value="Chromosome 12"/>
</dbReference>
<comment type="subcellular location">
    <subcellularLocation>
        <location evidence="1">Secreted</location>
    </subcellularLocation>
</comment>
<dbReference type="Pfam" id="PF00007">
    <property type="entry name" value="Cys_knot"/>
    <property type="match status" value="1"/>
</dbReference>
<keyword evidence="7" id="KW-1185">Reference proteome</keyword>
<comment type="caution">
    <text evidence="4">Lacks conserved residue(s) required for the propagation of feature annotation.</text>
</comment>
<evidence type="ECO:0000256" key="1">
    <source>
        <dbReference type="ARBA" id="ARBA00004613"/>
    </source>
</evidence>
<reference evidence="6" key="1">
    <citation type="submission" date="2022-03" db="EMBL/GenBank/DDBJ databases">
        <authorList>
            <person name="Alioto T."/>
            <person name="Alioto T."/>
            <person name="Gomez Garrido J."/>
        </authorList>
    </citation>
    <scope>NUCLEOTIDE SEQUENCE</scope>
</reference>
<dbReference type="AlphaFoldDB" id="A0AAD1WVN3"/>
<dbReference type="PROSITE" id="PS01225">
    <property type="entry name" value="CTCK_2"/>
    <property type="match status" value="1"/>
</dbReference>
<proteinExistence type="predicted"/>
<dbReference type="InterPro" id="IPR006207">
    <property type="entry name" value="Cys_knot_C"/>
</dbReference>
<feature type="disulfide bond" evidence="4">
    <location>
        <begin position="111"/>
        <end position="163"/>
    </location>
</feature>
<name>A0AAD1WVN3_PELCU</name>
<dbReference type="EMBL" id="OW240923">
    <property type="protein sequence ID" value="CAH2325412.1"/>
    <property type="molecule type" value="Genomic_DNA"/>
</dbReference>
<feature type="disulfide bond" evidence="4">
    <location>
        <begin position="107"/>
        <end position="161"/>
    </location>
</feature>
<dbReference type="GO" id="GO:0005576">
    <property type="term" value="C:extracellular region"/>
    <property type="evidence" value="ECO:0007669"/>
    <property type="project" value="UniProtKB-SubCell"/>
</dbReference>
<evidence type="ECO:0000259" key="5">
    <source>
        <dbReference type="PROSITE" id="PS01225"/>
    </source>
</evidence>